<dbReference type="SUPFAM" id="SSF56281">
    <property type="entry name" value="Metallo-hydrolase/oxidoreductase"/>
    <property type="match status" value="1"/>
</dbReference>
<sequence length="217" mass="24299">MKLTFLGTGTSFGVPVVGCTCKTCTSQDPRDRRTRHGALVEVDDLTVLVDTPPELRLQLLSVGVKDVDAVWFTHAHADHLHGIDDLRVFTARKREDLDAFVPREYESVLRTRFKYIFDRNFRVPEGTTKPEIRLIPFDPEGPVTIHGHNFLPVAVPHGPVTVYGFRVGNLGYVTDGKLLPEAALETLRGVRVLVLNALWFGRPHPTHFNVEEAVEVA</sequence>
<gene>
    <name evidence="2" type="ORF">METZ01_LOCUS211384</name>
</gene>
<proteinExistence type="predicted"/>
<reference evidence="2" key="1">
    <citation type="submission" date="2018-05" db="EMBL/GenBank/DDBJ databases">
        <authorList>
            <person name="Lanie J.A."/>
            <person name="Ng W.-L."/>
            <person name="Kazmierczak K.M."/>
            <person name="Andrzejewski T.M."/>
            <person name="Davidsen T.M."/>
            <person name="Wayne K.J."/>
            <person name="Tettelin H."/>
            <person name="Glass J.I."/>
            <person name="Rusch D."/>
            <person name="Podicherti R."/>
            <person name="Tsui H.-C.T."/>
            <person name="Winkler M.E."/>
        </authorList>
    </citation>
    <scope>NUCLEOTIDE SEQUENCE</scope>
</reference>
<feature type="domain" description="Metallo-beta-lactamase" evidence="1">
    <location>
        <begin position="47"/>
        <end position="216"/>
    </location>
</feature>
<protein>
    <recommendedName>
        <fullName evidence="1">Metallo-beta-lactamase domain-containing protein</fullName>
    </recommendedName>
</protein>
<organism evidence="2">
    <name type="scientific">marine metagenome</name>
    <dbReference type="NCBI Taxonomy" id="408172"/>
    <lineage>
        <taxon>unclassified sequences</taxon>
        <taxon>metagenomes</taxon>
        <taxon>ecological metagenomes</taxon>
    </lineage>
</organism>
<feature type="non-terminal residue" evidence="2">
    <location>
        <position position="217"/>
    </location>
</feature>
<evidence type="ECO:0000313" key="2">
    <source>
        <dbReference type="EMBL" id="SVB58530.1"/>
    </source>
</evidence>
<name>A0A382F6E3_9ZZZZ</name>
<dbReference type="AlphaFoldDB" id="A0A382F6E3"/>
<accession>A0A382F6E3</accession>
<dbReference type="Gene3D" id="3.60.15.10">
    <property type="entry name" value="Ribonuclease Z/Hydroxyacylglutathione hydrolase-like"/>
    <property type="match status" value="1"/>
</dbReference>
<dbReference type="PANTHER" id="PTHR42663">
    <property type="entry name" value="HYDROLASE C777.06C-RELATED-RELATED"/>
    <property type="match status" value="1"/>
</dbReference>
<dbReference type="EMBL" id="UINC01048235">
    <property type="protein sequence ID" value="SVB58530.1"/>
    <property type="molecule type" value="Genomic_DNA"/>
</dbReference>
<dbReference type="CDD" id="cd16279">
    <property type="entry name" value="metallo-hydrolase-like_MBL-fold"/>
    <property type="match status" value="1"/>
</dbReference>
<evidence type="ECO:0000259" key="1">
    <source>
        <dbReference type="Pfam" id="PF12706"/>
    </source>
</evidence>
<dbReference type="InterPro" id="IPR036866">
    <property type="entry name" value="RibonucZ/Hydroxyglut_hydro"/>
</dbReference>
<dbReference type="Pfam" id="PF12706">
    <property type="entry name" value="Lactamase_B_2"/>
    <property type="match status" value="1"/>
</dbReference>
<dbReference type="PANTHER" id="PTHR42663:SF6">
    <property type="entry name" value="HYDROLASE C777.06C-RELATED"/>
    <property type="match status" value="1"/>
</dbReference>
<dbReference type="InterPro" id="IPR001279">
    <property type="entry name" value="Metallo-B-lactamas"/>
</dbReference>